<dbReference type="EMBL" id="CP114976">
    <property type="protein sequence ID" value="WBE25462.1"/>
    <property type="molecule type" value="Genomic_DNA"/>
</dbReference>
<evidence type="ECO:0000256" key="4">
    <source>
        <dbReference type="ARBA" id="ARBA00023315"/>
    </source>
</evidence>
<keyword evidence="2 5" id="KW-0963">Cytoplasm</keyword>
<protein>
    <recommendedName>
        <fullName evidence="5 6">[Ribosomal protein bS18]-alanine N-acetyltransferase</fullName>
        <ecNumber evidence="5 6">2.3.1.266</ecNumber>
    </recommendedName>
</protein>
<dbReference type="InterPro" id="IPR000182">
    <property type="entry name" value="GNAT_dom"/>
</dbReference>
<sequence length="153" mass="17673">MMAKISFRLMQEKDLDSVLALEQQAFTHPWTRKLYVDALHSYECWMLYVDERHVGHGVISQVLDEAHLLNIAIAVSEQGQGLGLQLLEHLMQRASQRGCVECFLELRASNKSAYRLYERYGFNEIGRRRDYYPAPAGHEDALVMVCTLFADHQ</sequence>
<comment type="similarity">
    <text evidence="1 5 6">Belongs to the acetyltransferase family. RimI subfamily.</text>
</comment>
<reference evidence="8 9" key="1">
    <citation type="submission" date="2022-12" db="EMBL/GenBank/DDBJ databases">
        <title>Coexistence and Characterization of a Novel Tigecycline Resistance gene tet(X) variant and blaNDM-1 in a Pseudomonas caeni Isolate of Chicken Origin.</title>
        <authorList>
            <person name="Lu X."/>
            <person name="Zhang L."/>
            <person name="Li R."/>
            <person name="Wang Z."/>
        </authorList>
    </citation>
    <scope>NUCLEOTIDE SEQUENCE [LARGE SCALE GENOMIC DNA]</scope>
    <source>
        <strain evidence="8 9">CE14</strain>
    </source>
</reference>
<evidence type="ECO:0000256" key="1">
    <source>
        <dbReference type="ARBA" id="ARBA00005395"/>
    </source>
</evidence>
<comment type="subcellular location">
    <subcellularLocation>
        <location evidence="5 6">Cytoplasm</location>
    </subcellularLocation>
</comment>
<dbReference type="PROSITE" id="PS51186">
    <property type="entry name" value="GNAT"/>
    <property type="match status" value="1"/>
</dbReference>
<evidence type="ECO:0000313" key="9">
    <source>
        <dbReference type="Proteomes" id="UP001212189"/>
    </source>
</evidence>
<keyword evidence="4 5" id="KW-0012">Acyltransferase</keyword>
<comment type="function">
    <text evidence="5 6">Acetylates the N-terminal alanine of ribosomal protein bS18.</text>
</comment>
<keyword evidence="3 5" id="KW-0808">Transferase</keyword>
<dbReference type="GO" id="GO:0005737">
    <property type="term" value="C:cytoplasm"/>
    <property type="evidence" value="ECO:0007669"/>
    <property type="project" value="UniProtKB-SubCell"/>
</dbReference>
<comment type="caution">
    <text evidence="5">Lacks conserved residue(s) required for the propagation of feature annotation.</text>
</comment>
<dbReference type="PANTHER" id="PTHR43420">
    <property type="entry name" value="ACETYLTRANSFERASE"/>
    <property type="match status" value="1"/>
</dbReference>
<accession>A0AAE9VPC1</accession>
<gene>
    <name evidence="5 8" type="primary">rimI</name>
    <name evidence="8" type="ORF">O6P33_01030</name>
</gene>
<evidence type="ECO:0000313" key="8">
    <source>
        <dbReference type="EMBL" id="WBE25462.1"/>
    </source>
</evidence>
<dbReference type="NCBIfam" id="TIGR01575">
    <property type="entry name" value="rimI"/>
    <property type="match status" value="1"/>
</dbReference>
<dbReference type="InterPro" id="IPR006464">
    <property type="entry name" value="AcTrfase_RimI/Ard1"/>
</dbReference>
<evidence type="ECO:0000256" key="2">
    <source>
        <dbReference type="ARBA" id="ARBA00022490"/>
    </source>
</evidence>
<dbReference type="Proteomes" id="UP001212189">
    <property type="component" value="Chromosome"/>
</dbReference>
<dbReference type="RefSeq" id="WP_269818403.1">
    <property type="nucleotide sequence ID" value="NZ_CP114976.1"/>
</dbReference>
<dbReference type="InterPro" id="IPR016181">
    <property type="entry name" value="Acyl_CoA_acyltransferase"/>
</dbReference>
<proteinExistence type="inferred from homology"/>
<evidence type="ECO:0000256" key="6">
    <source>
        <dbReference type="RuleBase" id="RU363094"/>
    </source>
</evidence>
<evidence type="ECO:0000256" key="3">
    <source>
        <dbReference type="ARBA" id="ARBA00022679"/>
    </source>
</evidence>
<dbReference type="InterPro" id="IPR050680">
    <property type="entry name" value="YpeA/RimI_acetyltransf"/>
</dbReference>
<dbReference type="PANTHER" id="PTHR43420:SF51">
    <property type="entry name" value="PEPTIDYL-LYSINE N-ACETYLTRANSFERASE YIAC"/>
    <property type="match status" value="1"/>
</dbReference>
<dbReference type="Pfam" id="PF00583">
    <property type="entry name" value="Acetyltransf_1"/>
    <property type="match status" value="1"/>
</dbReference>
<dbReference type="Gene3D" id="3.40.630.30">
    <property type="match status" value="1"/>
</dbReference>
<dbReference type="KEGG" id="dce:O6P33_01030"/>
<keyword evidence="8" id="KW-0687">Ribonucleoprotein</keyword>
<dbReference type="SUPFAM" id="SSF55729">
    <property type="entry name" value="Acyl-CoA N-acyltransferases (Nat)"/>
    <property type="match status" value="1"/>
</dbReference>
<organism evidence="8 9">
    <name type="scientific">Denitrificimonas caeni</name>
    <dbReference type="NCBI Taxonomy" id="521720"/>
    <lineage>
        <taxon>Bacteria</taxon>
        <taxon>Pseudomonadati</taxon>
        <taxon>Pseudomonadota</taxon>
        <taxon>Gammaproteobacteria</taxon>
        <taxon>Pseudomonadales</taxon>
        <taxon>Pseudomonadaceae</taxon>
        <taxon>Denitrificimonas</taxon>
    </lineage>
</organism>
<dbReference type="InterPro" id="IPR043690">
    <property type="entry name" value="RimI"/>
</dbReference>
<evidence type="ECO:0000259" key="7">
    <source>
        <dbReference type="PROSITE" id="PS51186"/>
    </source>
</evidence>
<dbReference type="HAMAP" id="MF_02210">
    <property type="entry name" value="RimI"/>
    <property type="match status" value="1"/>
</dbReference>
<dbReference type="GO" id="GO:0008999">
    <property type="term" value="F:protein-N-terminal-alanine acetyltransferase activity"/>
    <property type="evidence" value="ECO:0007669"/>
    <property type="project" value="UniProtKB-UniRule"/>
</dbReference>
<name>A0AAE9VPC1_9GAMM</name>
<feature type="binding site" evidence="5">
    <location>
        <position position="110"/>
    </location>
    <ligand>
        <name>acetyl-CoA</name>
        <dbReference type="ChEBI" id="CHEBI:57288"/>
    </ligand>
</feature>
<feature type="binding site" evidence="5">
    <location>
        <begin position="71"/>
        <end position="73"/>
    </location>
    <ligand>
        <name>acetyl-CoA</name>
        <dbReference type="ChEBI" id="CHEBI:57288"/>
    </ligand>
</feature>
<feature type="active site" description="Proton donor" evidence="5">
    <location>
        <position position="117"/>
    </location>
</feature>
<keyword evidence="9" id="KW-1185">Reference proteome</keyword>
<dbReference type="AlphaFoldDB" id="A0AAE9VPC1"/>
<feature type="active site" description="Proton acceptor" evidence="5">
    <location>
        <position position="105"/>
    </location>
</feature>
<dbReference type="GO" id="GO:0005840">
    <property type="term" value="C:ribosome"/>
    <property type="evidence" value="ECO:0007669"/>
    <property type="project" value="UniProtKB-KW"/>
</dbReference>
<comment type="catalytic activity">
    <reaction evidence="5 6">
        <text>N-terminal L-alanyl-[ribosomal protein bS18] + acetyl-CoA = N-terminal N(alpha)-acetyl-L-alanyl-[ribosomal protein bS18] + CoA + H(+)</text>
        <dbReference type="Rhea" id="RHEA:43756"/>
        <dbReference type="Rhea" id="RHEA-COMP:10676"/>
        <dbReference type="Rhea" id="RHEA-COMP:10677"/>
        <dbReference type="ChEBI" id="CHEBI:15378"/>
        <dbReference type="ChEBI" id="CHEBI:57287"/>
        <dbReference type="ChEBI" id="CHEBI:57288"/>
        <dbReference type="ChEBI" id="CHEBI:64718"/>
        <dbReference type="ChEBI" id="CHEBI:83683"/>
        <dbReference type="EC" id="2.3.1.266"/>
    </reaction>
</comment>
<feature type="domain" description="N-acetyltransferase" evidence="7">
    <location>
        <begin position="5"/>
        <end position="149"/>
    </location>
</feature>
<evidence type="ECO:0000256" key="5">
    <source>
        <dbReference type="HAMAP-Rule" id="MF_02210"/>
    </source>
</evidence>
<dbReference type="EC" id="2.3.1.266" evidence="5 6"/>
<keyword evidence="8" id="KW-0689">Ribosomal protein</keyword>